<evidence type="ECO:0000256" key="1">
    <source>
        <dbReference type="ARBA" id="ARBA00007274"/>
    </source>
</evidence>
<dbReference type="EMBL" id="LANI01000018">
    <property type="protein sequence ID" value="KKJ76503.1"/>
    <property type="molecule type" value="Genomic_DNA"/>
</dbReference>
<dbReference type="PROSITE" id="PS00101">
    <property type="entry name" value="HEXAPEP_TRANSFERASES"/>
    <property type="match status" value="1"/>
</dbReference>
<dbReference type="NCBIfam" id="TIGR03570">
    <property type="entry name" value="NeuD_NnaD"/>
    <property type="match status" value="1"/>
</dbReference>
<organism evidence="6 7">
    <name type="scientific">Kiloniella litopenaei</name>
    <dbReference type="NCBI Taxonomy" id="1549748"/>
    <lineage>
        <taxon>Bacteria</taxon>
        <taxon>Pseudomonadati</taxon>
        <taxon>Pseudomonadota</taxon>
        <taxon>Alphaproteobacteria</taxon>
        <taxon>Rhodospirillales</taxon>
        <taxon>Kiloniellaceae</taxon>
        <taxon>Kiloniella</taxon>
    </lineage>
</organism>
<gene>
    <name evidence="6" type="ORF">WH95_11835</name>
</gene>
<dbReference type="Gene3D" id="3.40.50.20">
    <property type="match status" value="1"/>
</dbReference>
<dbReference type="OrthoDB" id="1115300at2"/>
<dbReference type="Gene3D" id="2.160.10.10">
    <property type="entry name" value="Hexapeptide repeat proteins"/>
    <property type="match status" value="1"/>
</dbReference>
<comment type="caution">
    <text evidence="6">The sequence shown here is derived from an EMBL/GenBank/DDBJ whole genome shotgun (WGS) entry which is preliminary data.</text>
</comment>
<dbReference type="STRING" id="1549748.WH95_11835"/>
<keyword evidence="7" id="KW-1185">Reference proteome</keyword>
<evidence type="ECO:0000256" key="5">
    <source>
        <dbReference type="PIRSR" id="PIRSR620019-2"/>
    </source>
</evidence>
<name>A0A0M2RA68_9PROT</name>
<dbReference type="PANTHER" id="PTHR43300:SF4">
    <property type="entry name" value="ACYL-[ACYL-CARRIER-PROTEIN]--UDP-N-ACETYLGLUCOSAMINE O-ACYLTRANSFERASE"/>
    <property type="match status" value="1"/>
</dbReference>
<reference evidence="6 7" key="1">
    <citation type="submission" date="2015-03" db="EMBL/GenBank/DDBJ databases">
        <title>Genome sequence of Kiloniella sp. P1-1, isolated from the gut microflora of Pacific white shrimp, Penaeus vannamei.</title>
        <authorList>
            <person name="Shao Z."/>
            <person name="Wang L."/>
            <person name="Li X."/>
        </authorList>
    </citation>
    <scope>NUCLEOTIDE SEQUENCE [LARGE SCALE GENOMIC DNA]</scope>
    <source>
        <strain evidence="6 7">P1-1</strain>
    </source>
</reference>
<feature type="binding site" evidence="5">
    <location>
        <position position="73"/>
    </location>
    <ligand>
        <name>substrate</name>
    </ligand>
</feature>
<evidence type="ECO:0000313" key="6">
    <source>
        <dbReference type="EMBL" id="KKJ76503.1"/>
    </source>
</evidence>
<accession>A0A0M2RA68</accession>
<dbReference type="SUPFAM" id="SSF51161">
    <property type="entry name" value="Trimeric LpxA-like enzymes"/>
    <property type="match status" value="1"/>
</dbReference>
<proteinExistence type="inferred from homology"/>
<keyword evidence="2 6" id="KW-0808">Transferase</keyword>
<dbReference type="InterPro" id="IPR020019">
    <property type="entry name" value="AcTrfase_PglD-like"/>
</dbReference>
<comment type="similarity">
    <text evidence="1">Belongs to the transferase hexapeptide repeat family.</text>
</comment>
<dbReference type="CDD" id="cd03360">
    <property type="entry name" value="LbH_AT_putative"/>
    <property type="match status" value="1"/>
</dbReference>
<dbReference type="RefSeq" id="WP_046507395.1">
    <property type="nucleotide sequence ID" value="NZ_LANI01000018.1"/>
</dbReference>
<evidence type="ECO:0000313" key="7">
    <source>
        <dbReference type="Proteomes" id="UP000034491"/>
    </source>
</evidence>
<dbReference type="Pfam" id="PF00132">
    <property type="entry name" value="Hexapep"/>
    <property type="match status" value="1"/>
</dbReference>
<dbReference type="PATRIC" id="fig|1549748.8.peg.539"/>
<dbReference type="Proteomes" id="UP000034491">
    <property type="component" value="Unassembled WGS sequence"/>
</dbReference>
<dbReference type="InterPro" id="IPR050179">
    <property type="entry name" value="Trans_hexapeptide_repeat"/>
</dbReference>
<sequence length="220" mass="24311">MEKLIIFGNGQVAELVYYMFEHDSDYQPVAFTVDADYITEAEIFGLPVIPFEEIENKYSTTDHSMFVAVSFTGVNKLRAEKVKSCKAKGYQLASYLSSRATTFPDIQYGENCLILEDNTIQPFVTIGDNVYLWSGNHIGHHSTIEDNCFIASHVVISGSVHVGAYTFIGVNATLRDNINIGQANVIGAGCIILKDTEDENVFVANAADLARIPSSKLRRI</sequence>
<dbReference type="InterPro" id="IPR001451">
    <property type="entry name" value="Hexapep"/>
</dbReference>
<evidence type="ECO:0000256" key="3">
    <source>
        <dbReference type="ARBA" id="ARBA00022737"/>
    </source>
</evidence>
<dbReference type="GO" id="GO:0016746">
    <property type="term" value="F:acyltransferase activity"/>
    <property type="evidence" value="ECO:0007669"/>
    <property type="project" value="UniProtKB-KW"/>
</dbReference>
<dbReference type="InterPro" id="IPR011004">
    <property type="entry name" value="Trimer_LpxA-like_sf"/>
</dbReference>
<keyword evidence="3" id="KW-0677">Repeat</keyword>
<dbReference type="InterPro" id="IPR018357">
    <property type="entry name" value="Hexapep_transf_CS"/>
</dbReference>
<keyword evidence="4" id="KW-0012">Acyltransferase</keyword>
<dbReference type="PANTHER" id="PTHR43300">
    <property type="entry name" value="ACETYLTRANSFERASE"/>
    <property type="match status" value="1"/>
</dbReference>
<evidence type="ECO:0000256" key="4">
    <source>
        <dbReference type="ARBA" id="ARBA00023315"/>
    </source>
</evidence>
<dbReference type="AlphaFoldDB" id="A0A0M2RA68"/>
<protein>
    <submittedName>
        <fullName evidence="6">Transferase</fullName>
    </submittedName>
</protein>
<evidence type="ECO:0000256" key="2">
    <source>
        <dbReference type="ARBA" id="ARBA00022679"/>
    </source>
</evidence>